<dbReference type="InterPro" id="IPR027417">
    <property type="entry name" value="P-loop_NTPase"/>
</dbReference>
<sequence>MTLKIIGAGFGRTGTMSMKLALEQLGFGPCHHMEEVLQNREKHLPLWHDAAFGKPVDWNKAYAGYRSAVDWPTAAYWPTLADHFPDAKILLTTRSAESWVKSIKATIFQTLENPPPNPDPYDIMFGAMIEKMIKETTFGGDITNDDHLMQVFNANVAAVQASFPGDRLLVYTIGDGWEPLCAWLGVPVPDTPYPRTNNKEEFFTLLEELAQKNHQPGDSPPNT</sequence>
<reference evidence="1" key="1">
    <citation type="journal article" date="2014" name="Int. J. Syst. Evol. Microbiol.">
        <title>Complete genome sequence of Corynebacterium casei LMG S-19264T (=DSM 44701T), isolated from a smear-ripened cheese.</title>
        <authorList>
            <consortium name="US DOE Joint Genome Institute (JGI-PGF)"/>
            <person name="Walter F."/>
            <person name="Albersmeier A."/>
            <person name="Kalinowski J."/>
            <person name="Ruckert C."/>
        </authorList>
    </citation>
    <scope>NUCLEOTIDE SEQUENCE</scope>
    <source>
        <strain evidence="1">KCTC 42590</strain>
    </source>
</reference>
<evidence type="ECO:0000313" key="1">
    <source>
        <dbReference type="EMBL" id="GHF17681.1"/>
    </source>
</evidence>
<dbReference type="EMBL" id="BNCI01000001">
    <property type="protein sequence ID" value="GHF17681.1"/>
    <property type="molecule type" value="Genomic_DNA"/>
</dbReference>
<dbReference type="Pfam" id="PF17784">
    <property type="entry name" value="Sulfotransfer_4"/>
    <property type="match status" value="1"/>
</dbReference>
<dbReference type="SUPFAM" id="SSF52540">
    <property type="entry name" value="P-loop containing nucleoside triphosphate hydrolases"/>
    <property type="match status" value="1"/>
</dbReference>
<gene>
    <name evidence="1" type="ORF">GCM10017044_10110</name>
</gene>
<dbReference type="PANTHER" id="PTHR36978">
    <property type="entry name" value="P-LOOP CONTAINING NUCLEOTIDE TRIPHOSPHATE HYDROLASE"/>
    <property type="match status" value="1"/>
</dbReference>
<dbReference type="Gene3D" id="3.40.50.300">
    <property type="entry name" value="P-loop containing nucleotide triphosphate hydrolases"/>
    <property type="match status" value="1"/>
</dbReference>
<organism evidence="1 2">
    <name type="scientific">Kordiimonas sediminis</name>
    <dbReference type="NCBI Taxonomy" id="1735581"/>
    <lineage>
        <taxon>Bacteria</taxon>
        <taxon>Pseudomonadati</taxon>
        <taxon>Pseudomonadota</taxon>
        <taxon>Alphaproteobacteria</taxon>
        <taxon>Kordiimonadales</taxon>
        <taxon>Kordiimonadaceae</taxon>
        <taxon>Kordiimonas</taxon>
    </lineage>
</organism>
<keyword evidence="2" id="KW-1185">Reference proteome</keyword>
<dbReference type="InterPro" id="IPR040632">
    <property type="entry name" value="Sulfotransfer_4"/>
</dbReference>
<dbReference type="RefSeq" id="WP_191250450.1">
    <property type="nucleotide sequence ID" value="NZ_BNCI01000001.1"/>
</dbReference>
<dbReference type="AlphaFoldDB" id="A0A919E428"/>
<comment type="caution">
    <text evidence="1">The sequence shown here is derived from an EMBL/GenBank/DDBJ whole genome shotgun (WGS) entry which is preliminary data.</text>
</comment>
<dbReference type="PANTHER" id="PTHR36978:SF4">
    <property type="entry name" value="P-LOOP CONTAINING NUCLEOSIDE TRIPHOSPHATE HYDROLASE PROTEIN"/>
    <property type="match status" value="1"/>
</dbReference>
<proteinExistence type="predicted"/>
<reference evidence="1" key="2">
    <citation type="submission" date="2020-09" db="EMBL/GenBank/DDBJ databases">
        <authorList>
            <person name="Sun Q."/>
            <person name="Kim S."/>
        </authorList>
    </citation>
    <scope>NUCLEOTIDE SEQUENCE</scope>
    <source>
        <strain evidence="1">KCTC 42590</strain>
    </source>
</reference>
<name>A0A919E428_9PROT</name>
<dbReference type="Proteomes" id="UP000630923">
    <property type="component" value="Unassembled WGS sequence"/>
</dbReference>
<evidence type="ECO:0000313" key="2">
    <source>
        <dbReference type="Proteomes" id="UP000630923"/>
    </source>
</evidence>
<protein>
    <submittedName>
        <fullName evidence="1">Sulfotransferase family protein</fullName>
    </submittedName>
</protein>
<accession>A0A919E428</accession>